<evidence type="ECO:0000313" key="2">
    <source>
        <dbReference type="Proteomes" id="UP000027987"/>
    </source>
</evidence>
<keyword evidence="2" id="KW-1185">Reference proteome</keyword>
<reference evidence="1 2" key="1">
    <citation type="submission" date="2014-07" db="EMBL/GenBank/DDBJ databases">
        <title>Complete Genome Sequence of Dyella japonica Strain A8 Isolated from Malaysian Tropical Soil.</title>
        <authorList>
            <person name="Hui R.K.H."/>
            <person name="Chen J.-W."/>
            <person name="Chan K.-G."/>
            <person name="Leung F.C.C."/>
        </authorList>
    </citation>
    <scope>NUCLEOTIDE SEQUENCE [LARGE SCALE GENOMIC DNA]</scope>
    <source>
        <strain evidence="1 2">A8</strain>
    </source>
</reference>
<dbReference type="OrthoDB" id="6058390at2"/>
<dbReference type="HOGENOM" id="CLU_1616399_0_0_6"/>
<dbReference type="STRING" id="1217721.HY57_14300"/>
<proteinExistence type="predicted"/>
<dbReference type="KEGG" id="dja:HY57_14300"/>
<organism evidence="1 2">
    <name type="scientific">Dyella japonica A8</name>
    <dbReference type="NCBI Taxonomy" id="1217721"/>
    <lineage>
        <taxon>Bacteria</taxon>
        <taxon>Pseudomonadati</taxon>
        <taxon>Pseudomonadota</taxon>
        <taxon>Gammaproteobacteria</taxon>
        <taxon>Lysobacterales</taxon>
        <taxon>Rhodanobacteraceae</taxon>
        <taxon>Dyella</taxon>
    </lineage>
</organism>
<dbReference type="Proteomes" id="UP000027987">
    <property type="component" value="Chromosome"/>
</dbReference>
<gene>
    <name evidence="1" type="ORF">HY57_14300</name>
</gene>
<evidence type="ECO:0008006" key="3">
    <source>
        <dbReference type="Google" id="ProtNLM"/>
    </source>
</evidence>
<dbReference type="AlphaFoldDB" id="A0A075K3P2"/>
<name>A0A075K3P2_9GAMM</name>
<dbReference type="PATRIC" id="fig|1217721.7.peg.2944"/>
<accession>A0A075K3P2</accession>
<dbReference type="EMBL" id="CP008884">
    <property type="protein sequence ID" value="AIF48332.1"/>
    <property type="molecule type" value="Genomic_DNA"/>
</dbReference>
<sequence length="166" mass="18788">MNKLILLAVLAGLAWWYFDYSHRLTETQIRAAYEADTDALRRFDADSLCARMDDDFSAEQTSRQGDHTTQLHYDKPGLCAELRKSVDAMQRLSAATGGRFALDIQQEVKAIELSTDRKHATVQTVSTIRLGDMTLARDRTTEHLIRRNGHILSTGGESRTWAYTPQ</sequence>
<evidence type="ECO:0000313" key="1">
    <source>
        <dbReference type="EMBL" id="AIF48332.1"/>
    </source>
</evidence>
<protein>
    <recommendedName>
        <fullName evidence="3">SnoaL-like domain-containing protein</fullName>
    </recommendedName>
</protein>
<dbReference type="RefSeq" id="WP_019465952.1">
    <property type="nucleotide sequence ID" value="NZ_ALOY01000166.1"/>
</dbReference>